<evidence type="ECO:0000313" key="4">
    <source>
        <dbReference type="EMBL" id="MDQ0474373.1"/>
    </source>
</evidence>
<organism evidence="4 5">
    <name type="scientific">Labrys wisconsinensis</name>
    <dbReference type="NCBI Taxonomy" id="425677"/>
    <lineage>
        <taxon>Bacteria</taxon>
        <taxon>Pseudomonadati</taxon>
        <taxon>Pseudomonadota</taxon>
        <taxon>Alphaproteobacteria</taxon>
        <taxon>Hyphomicrobiales</taxon>
        <taxon>Xanthobacteraceae</taxon>
        <taxon>Labrys</taxon>
    </lineage>
</organism>
<dbReference type="EMBL" id="JAUSVX010000022">
    <property type="protein sequence ID" value="MDQ0474373.1"/>
    <property type="molecule type" value="Genomic_DNA"/>
</dbReference>
<dbReference type="InterPro" id="IPR015421">
    <property type="entry name" value="PyrdxlP-dep_Trfase_major"/>
</dbReference>
<dbReference type="PANTHER" id="PTHR11808:SF85">
    <property type="entry name" value="CYSTATHIONINE GAMMA-LYASE-RELATED"/>
    <property type="match status" value="1"/>
</dbReference>
<keyword evidence="5" id="KW-1185">Reference proteome</keyword>
<comment type="caution">
    <text evidence="4">The sequence shown here is derived from an EMBL/GenBank/DDBJ whole genome shotgun (WGS) entry which is preliminary data.</text>
</comment>
<accession>A0ABU0JLW9</accession>
<dbReference type="GO" id="GO:0003962">
    <property type="term" value="F:cystathionine gamma-synthase activity"/>
    <property type="evidence" value="ECO:0007669"/>
    <property type="project" value="UniProtKB-EC"/>
</dbReference>
<protein>
    <submittedName>
        <fullName evidence="4">Cystathionine gamma-synthase</fullName>
        <ecNumber evidence="4">2.5.1.48</ecNumber>
    </submittedName>
</protein>
<dbReference type="Pfam" id="PF01053">
    <property type="entry name" value="Cys_Met_Meta_PP"/>
    <property type="match status" value="1"/>
</dbReference>
<dbReference type="PIRSF" id="PIRSF001434">
    <property type="entry name" value="CGS"/>
    <property type="match status" value="1"/>
</dbReference>
<evidence type="ECO:0000256" key="3">
    <source>
        <dbReference type="RuleBase" id="RU362118"/>
    </source>
</evidence>
<dbReference type="RefSeq" id="WP_307283884.1">
    <property type="nucleotide sequence ID" value="NZ_JAUSVX010000022.1"/>
</dbReference>
<dbReference type="Gene3D" id="3.90.1150.10">
    <property type="entry name" value="Aspartate Aminotransferase, domain 1"/>
    <property type="match status" value="1"/>
</dbReference>
<dbReference type="EC" id="2.5.1.48" evidence="4"/>
<gene>
    <name evidence="4" type="ORF">QO011_007413</name>
</gene>
<dbReference type="InterPro" id="IPR000277">
    <property type="entry name" value="Cys/Met-Metab_PyrdxlP-dep_enz"/>
</dbReference>
<comment type="cofactor">
    <cofactor evidence="1 3">
        <name>pyridoxal 5'-phosphate</name>
        <dbReference type="ChEBI" id="CHEBI:597326"/>
    </cofactor>
</comment>
<evidence type="ECO:0000256" key="2">
    <source>
        <dbReference type="ARBA" id="ARBA00022898"/>
    </source>
</evidence>
<keyword evidence="2 3" id="KW-0663">Pyridoxal phosphate</keyword>
<evidence type="ECO:0000313" key="5">
    <source>
        <dbReference type="Proteomes" id="UP001242480"/>
    </source>
</evidence>
<dbReference type="InterPro" id="IPR015422">
    <property type="entry name" value="PyrdxlP-dep_Trfase_small"/>
</dbReference>
<comment type="similarity">
    <text evidence="3">Belongs to the trans-sulfuration enzymes family.</text>
</comment>
<name>A0ABU0JLW9_9HYPH</name>
<dbReference type="Proteomes" id="UP001242480">
    <property type="component" value="Unassembled WGS sequence"/>
</dbReference>
<keyword evidence="4" id="KW-0808">Transferase</keyword>
<dbReference type="InterPro" id="IPR015424">
    <property type="entry name" value="PyrdxlP-dep_Trfase"/>
</dbReference>
<proteinExistence type="inferred from homology"/>
<dbReference type="Gene3D" id="3.40.640.10">
    <property type="entry name" value="Type I PLP-dependent aspartate aminotransferase-like (Major domain)"/>
    <property type="match status" value="1"/>
</dbReference>
<evidence type="ECO:0000256" key="1">
    <source>
        <dbReference type="ARBA" id="ARBA00001933"/>
    </source>
</evidence>
<reference evidence="4 5" key="1">
    <citation type="submission" date="2023-07" db="EMBL/GenBank/DDBJ databases">
        <title>Genomic Encyclopedia of Type Strains, Phase IV (KMG-IV): sequencing the most valuable type-strain genomes for metagenomic binning, comparative biology and taxonomic classification.</title>
        <authorList>
            <person name="Goeker M."/>
        </authorList>
    </citation>
    <scope>NUCLEOTIDE SEQUENCE [LARGE SCALE GENOMIC DNA]</scope>
    <source>
        <strain evidence="4 5">DSM 19619</strain>
    </source>
</reference>
<sequence>MSHTPPALTPQTLLAQALGWIDEETDALGPAIRPATTFLRDPADLGRAGRSFTRDDNPTFLQAEALLAALEGGEGGLLFSSGMAAATAALHTLRPGAHVVVPTRLYSGLRHWLATHGAAWGLAVTEADYGDLAGLKAILDARPADLVWIETPANPLWHVSDISAVSELAHGCGALVVADNTVATPILTRPIERSVDLVLHSGSKYLNGHADVVAGALVAAPGQGALLRRLAAIRNDYGAVLGPFEAWLLLRGMRTLKLRMETICRNALAIAGMLQDHAGVVEVLYPGLASHPGHGLAATQMSSGFGGMLSFRVAGGEPAAHRVAGAVRTIRQAISFGGLETVIEIRRGMEGPQSHTPPDLLRLSVGIEAAEDLIADLTQALAA</sequence>
<dbReference type="PANTHER" id="PTHR11808">
    <property type="entry name" value="TRANS-SULFURATION ENZYME FAMILY MEMBER"/>
    <property type="match status" value="1"/>
</dbReference>
<dbReference type="SUPFAM" id="SSF53383">
    <property type="entry name" value="PLP-dependent transferases"/>
    <property type="match status" value="1"/>
</dbReference>